<reference evidence="2" key="2">
    <citation type="journal article" date="2008" name="Genome Biol.">
        <title>Improved genome assembly and evidence-based global gene model set for the chordate Ciona intestinalis: new insight into intron and operon populations.</title>
        <authorList>
            <person name="Satou Y."/>
            <person name="Mineta K."/>
            <person name="Ogasawara M."/>
            <person name="Sasakura Y."/>
            <person name="Shoguchi E."/>
            <person name="Ueno K."/>
            <person name="Yamada L."/>
            <person name="Matsumoto J."/>
            <person name="Wasserscheid J."/>
            <person name="Dewar K."/>
            <person name="Wiley G.B."/>
            <person name="Macmil S.L."/>
            <person name="Roe B.A."/>
            <person name="Zeller R.W."/>
            <person name="Hastings K.E."/>
            <person name="Lemaire P."/>
            <person name="Lindquist E."/>
            <person name="Endo T."/>
            <person name="Hotta K."/>
            <person name="Inaba K."/>
        </authorList>
    </citation>
    <scope>NUCLEOTIDE SEQUENCE [LARGE SCALE GENOMIC DNA]</scope>
    <source>
        <strain evidence="2">wild type</strain>
    </source>
</reference>
<organism evidence="2 3">
    <name type="scientific">Ciona intestinalis</name>
    <name type="common">Transparent sea squirt</name>
    <name type="synonym">Ascidia intestinalis</name>
    <dbReference type="NCBI Taxonomy" id="7719"/>
    <lineage>
        <taxon>Eukaryota</taxon>
        <taxon>Metazoa</taxon>
        <taxon>Chordata</taxon>
        <taxon>Tunicata</taxon>
        <taxon>Ascidiacea</taxon>
        <taxon>Phlebobranchia</taxon>
        <taxon>Cionidae</taxon>
        <taxon>Ciona</taxon>
    </lineage>
</organism>
<dbReference type="Ensembl" id="ENSCINT00000036595.1">
    <property type="protein sequence ID" value="ENSCINP00000034676.1"/>
    <property type="gene ID" value="ENSCING00000022567.1"/>
</dbReference>
<dbReference type="EMBL" id="EAAA01002262">
    <property type="status" value="NOT_ANNOTATED_CDS"/>
    <property type="molecule type" value="Genomic_DNA"/>
</dbReference>
<keyword evidence="1" id="KW-0812">Transmembrane</keyword>
<evidence type="ECO:0000313" key="2">
    <source>
        <dbReference type="Ensembl" id="ENSCINP00000034676.1"/>
    </source>
</evidence>
<feature type="transmembrane region" description="Helical" evidence="1">
    <location>
        <begin position="12"/>
        <end position="32"/>
    </location>
</feature>
<dbReference type="AlphaFoldDB" id="H2XYE2"/>
<protein>
    <submittedName>
        <fullName evidence="2">Uncharacterized protein</fullName>
    </submittedName>
</protein>
<accession>H2XYE2</accession>
<reference evidence="2" key="4">
    <citation type="submission" date="2025-09" db="UniProtKB">
        <authorList>
            <consortium name="Ensembl"/>
        </authorList>
    </citation>
    <scope>IDENTIFICATION</scope>
</reference>
<name>H2XYE2_CIOIN</name>
<reference evidence="2" key="3">
    <citation type="submission" date="2025-08" db="UniProtKB">
        <authorList>
            <consortium name="Ensembl"/>
        </authorList>
    </citation>
    <scope>IDENTIFICATION</scope>
</reference>
<dbReference type="Proteomes" id="UP000008144">
    <property type="component" value="Chromosome 6"/>
</dbReference>
<dbReference type="HOGENOM" id="CLU_3162282_0_0_1"/>
<keyword evidence="3" id="KW-1185">Reference proteome</keyword>
<keyword evidence="1" id="KW-0472">Membrane</keyword>
<dbReference type="InParanoid" id="H2XYE2"/>
<sequence length="48" mass="5712">NLKHFNIIYSGVRWIPVAHKILYVLTIFLQVLKRPILPHPTIYSQKNK</sequence>
<proteinExistence type="predicted"/>
<reference evidence="3" key="1">
    <citation type="journal article" date="2002" name="Science">
        <title>The draft genome of Ciona intestinalis: insights into chordate and vertebrate origins.</title>
        <authorList>
            <person name="Dehal P."/>
            <person name="Satou Y."/>
            <person name="Campbell R.K."/>
            <person name="Chapman J."/>
            <person name="Degnan B."/>
            <person name="De Tomaso A."/>
            <person name="Davidson B."/>
            <person name="Di Gregorio A."/>
            <person name="Gelpke M."/>
            <person name="Goodstein D.M."/>
            <person name="Harafuji N."/>
            <person name="Hastings K.E."/>
            <person name="Ho I."/>
            <person name="Hotta K."/>
            <person name="Huang W."/>
            <person name="Kawashima T."/>
            <person name="Lemaire P."/>
            <person name="Martinez D."/>
            <person name="Meinertzhagen I.A."/>
            <person name="Necula S."/>
            <person name="Nonaka M."/>
            <person name="Putnam N."/>
            <person name="Rash S."/>
            <person name="Saiga H."/>
            <person name="Satake M."/>
            <person name="Terry A."/>
            <person name="Yamada L."/>
            <person name="Wang H.G."/>
            <person name="Awazu S."/>
            <person name="Azumi K."/>
            <person name="Boore J."/>
            <person name="Branno M."/>
            <person name="Chin-Bow S."/>
            <person name="DeSantis R."/>
            <person name="Doyle S."/>
            <person name="Francino P."/>
            <person name="Keys D.N."/>
            <person name="Haga S."/>
            <person name="Hayashi H."/>
            <person name="Hino K."/>
            <person name="Imai K.S."/>
            <person name="Inaba K."/>
            <person name="Kano S."/>
            <person name="Kobayashi K."/>
            <person name="Kobayashi M."/>
            <person name="Lee B.I."/>
            <person name="Makabe K.W."/>
            <person name="Manohar C."/>
            <person name="Matassi G."/>
            <person name="Medina M."/>
            <person name="Mochizuki Y."/>
            <person name="Mount S."/>
            <person name="Morishita T."/>
            <person name="Miura S."/>
            <person name="Nakayama A."/>
            <person name="Nishizaka S."/>
            <person name="Nomoto H."/>
            <person name="Ohta F."/>
            <person name="Oishi K."/>
            <person name="Rigoutsos I."/>
            <person name="Sano M."/>
            <person name="Sasaki A."/>
            <person name="Sasakura Y."/>
            <person name="Shoguchi E."/>
            <person name="Shin-i T."/>
            <person name="Spagnuolo A."/>
            <person name="Stainier D."/>
            <person name="Suzuki M.M."/>
            <person name="Tassy O."/>
            <person name="Takatori N."/>
            <person name="Tokuoka M."/>
            <person name="Yagi K."/>
            <person name="Yoshizaki F."/>
            <person name="Wada S."/>
            <person name="Zhang C."/>
            <person name="Hyatt P.D."/>
            <person name="Larimer F."/>
            <person name="Detter C."/>
            <person name="Doggett N."/>
            <person name="Glavina T."/>
            <person name="Hawkins T."/>
            <person name="Richardson P."/>
            <person name="Lucas S."/>
            <person name="Kohara Y."/>
            <person name="Levine M."/>
            <person name="Satoh N."/>
            <person name="Rokhsar D.S."/>
        </authorList>
    </citation>
    <scope>NUCLEOTIDE SEQUENCE [LARGE SCALE GENOMIC DNA]</scope>
</reference>
<evidence type="ECO:0000313" key="3">
    <source>
        <dbReference type="Proteomes" id="UP000008144"/>
    </source>
</evidence>
<evidence type="ECO:0000256" key="1">
    <source>
        <dbReference type="SAM" id="Phobius"/>
    </source>
</evidence>
<keyword evidence="1" id="KW-1133">Transmembrane helix</keyword>